<comment type="caution">
    <text evidence="2">The sequence shown here is derived from an EMBL/GenBank/DDBJ whole genome shotgun (WGS) entry which is preliminary data.</text>
</comment>
<dbReference type="AlphaFoldDB" id="A0A9N8DSY1"/>
<accession>A0A9N8DSY1</accession>
<dbReference type="OrthoDB" id="547145at2759"/>
<dbReference type="PANTHER" id="PTHR13847:SF261">
    <property type="entry name" value="FAD-DEPENDENT OXIDOREDUCTASE FAMILY PROTEIN"/>
    <property type="match status" value="1"/>
</dbReference>
<dbReference type="SUPFAM" id="SSF51905">
    <property type="entry name" value="FAD/NAD(P)-binding domain"/>
    <property type="match status" value="1"/>
</dbReference>
<evidence type="ECO:0000313" key="3">
    <source>
        <dbReference type="Proteomes" id="UP001153069"/>
    </source>
</evidence>
<feature type="domain" description="FAD dependent oxidoreductase" evidence="1">
    <location>
        <begin position="45"/>
        <end position="397"/>
    </location>
</feature>
<reference evidence="2" key="1">
    <citation type="submission" date="2020-06" db="EMBL/GenBank/DDBJ databases">
        <authorList>
            <consortium name="Plant Systems Biology data submission"/>
        </authorList>
    </citation>
    <scope>NUCLEOTIDE SEQUENCE</scope>
    <source>
        <strain evidence="2">D6</strain>
    </source>
</reference>
<keyword evidence="3" id="KW-1185">Reference proteome</keyword>
<proteinExistence type="predicted"/>
<protein>
    <submittedName>
        <fullName evidence="2">Oxidoreductase</fullName>
    </submittedName>
</protein>
<name>A0A9N8DSY1_9STRA</name>
<gene>
    <name evidence="2" type="ORF">SEMRO_331_G119050.1</name>
</gene>
<dbReference type="InterPro" id="IPR036188">
    <property type="entry name" value="FAD/NAD-bd_sf"/>
</dbReference>
<dbReference type="Proteomes" id="UP001153069">
    <property type="component" value="Unassembled WGS sequence"/>
</dbReference>
<dbReference type="InterPro" id="IPR006076">
    <property type="entry name" value="FAD-dep_OxRdtase"/>
</dbReference>
<evidence type="ECO:0000259" key="1">
    <source>
        <dbReference type="Pfam" id="PF01266"/>
    </source>
</evidence>
<dbReference type="SUPFAM" id="SSF54373">
    <property type="entry name" value="FAD-linked reductases, C-terminal domain"/>
    <property type="match status" value="1"/>
</dbReference>
<dbReference type="EMBL" id="CAICTM010000330">
    <property type="protein sequence ID" value="CAB9508041.1"/>
    <property type="molecule type" value="Genomic_DNA"/>
</dbReference>
<dbReference type="Gene3D" id="3.30.9.10">
    <property type="entry name" value="D-Amino Acid Oxidase, subunit A, domain 2"/>
    <property type="match status" value="1"/>
</dbReference>
<dbReference type="PANTHER" id="PTHR13847">
    <property type="entry name" value="SARCOSINE DEHYDROGENASE-RELATED"/>
    <property type="match status" value="1"/>
</dbReference>
<dbReference type="Gene3D" id="3.50.50.60">
    <property type="entry name" value="FAD/NAD(P)-binding domain"/>
    <property type="match status" value="1"/>
</dbReference>
<evidence type="ECO:0000313" key="2">
    <source>
        <dbReference type="EMBL" id="CAB9508041.1"/>
    </source>
</evidence>
<dbReference type="GO" id="GO:0005737">
    <property type="term" value="C:cytoplasm"/>
    <property type="evidence" value="ECO:0007669"/>
    <property type="project" value="TreeGrafter"/>
</dbReference>
<organism evidence="2 3">
    <name type="scientific">Seminavis robusta</name>
    <dbReference type="NCBI Taxonomy" id="568900"/>
    <lineage>
        <taxon>Eukaryota</taxon>
        <taxon>Sar</taxon>
        <taxon>Stramenopiles</taxon>
        <taxon>Ochrophyta</taxon>
        <taxon>Bacillariophyta</taxon>
        <taxon>Bacillariophyceae</taxon>
        <taxon>Bacillariophycidae</taxon>
        <taxon>Naviculales</taxon>
        <taxon>Naviculaceae</taxon>
        <taxon>Seminavis</taxon>
    </lineage>
</organism>
<dbReference type="Pfam" id="PF01266">
    <property type="entry name" value="DAO"/>
    <property type="match status" value="1"/>
</dbReference>
<sequence length="426" mass="46676">MMVAAALWIPSLRAFPIPRPFFFPRRLGVVRSSSQHDIVSEPPERIAIVGGGLAGLSTAFHLLERHQEQRLFTPLAITILDKDSVGTGGASAVAGGLVHPLSPRGKLVYLGVEGVRATEHLVQQACQANPNTNSIVLRRTLSSGNLCQASHQLQQTAHELPSLCQWMTPEELFQNTAVSSSSCLGGLRLFNGCQVLHVPSYLQGVWAACQSIRDSNSALLSVEWKQQDVTTDSTADYDATVWAAGAGLLDDSLLRHVDSKELPVQLVRGQSVEIRLKPATNNRQQALLSGKYVSPLPDSDLILVGATHEFDRDQPLTREQVKQELQERTEHFCPHIWDDSSAVVERNTDGTRVQSQRGSRGRLPIVGQLQSSNDWIFTGLSSRGLLYHGVYGKLLAHAILERSEACLEQQCSGFDWWRGNGANKGT</sequence>